<dbReference type="PANTHER" id="PTHR13778">
    <property type="entry name" value="GLYCOSYLTRANSFERASE 8 DOMAIN-CONTAINING PROTEIN"/>
    <property type="match status" value="1"/>
</dbReference>
<keyword evidence="1" id="KW-0328">Glycosyltransferase</keyword>
<dbReference type="InterPro" id="IPR029044">
    <property type="entry name" value="Nucleotide-diphossugar_trans"/>
</dbReference>
<sequence length="307" mass="36565">MNIMIVTNSAYLKSTYIMLYSLFLQHHQEKMNIYLPYEDISENELAELTAFVESYAGKKIYPLYVGEEFKTKVHSRNGINVETYYRILGINLLPESVERTLYLDVDMVIRGSLNALYETKLGNAAFAVCEDIYGIINGFHAANKRRLLIPEEYSYFNAGVMLYNVKFLRDTGAVEKILDNIYQNYERYEYNDQDVMNEMYYDNLVYVGWDEYNCPPVWCYLNKEKIEQGVLEFADYNEMRELAKNPERMLQKYQNVTRQIYENAKIIHYLGNTKPWSTTREQSRLYEMFDEAYETMVYEMREKGYTY</sequence>
<evidence type="ECO:0000256" key="2">
    <source>
        <dbReference type="ARBA" id="ARBA00022679"/>
    </source>
</evidence>
<dbReference type="Proteomes" id="UP000478483">
    <property type="component" value="Unassembled WGS sequence"/>
</dbReference>
<accession>A0A6L6L5N5</accession>
<evidence type="ECO:0008006" key="6">
    <source>
        <dbReference type="Google" id="ProtNLM"/>
    </source>
</evidence>
<reference evidence="4 5" key="1">
    <citation type="journal article" date="2019" name="Nat. Med.">
        <title>A library of human gut bacterial isolates paired with longitudinal multiomics data enables mechanistic microbiome research.</title>
        <authorList>
            <person name="Poyet M."/>
            <person name="Groussin M."/>
            <person name="Gibbons S.M."/>
            <person name="Avila-Pacheco J."/>
            <person name="Jiang X."/>
            <person name="Kearney S.M."/>
            <person name="Perrotta A.R."/>
            <person name="Berdy B."/>
            <person name="Zhao S."/>
            <person name="Lieberman T.D."/>
            <person name="Swanson P.K."/>
            <person name="Smith M."/>
            <person name="Roesemann S."/>
            <person name="Alexander J.E."/>
            <person name="Rich S.A."/>
            <person name="Livny J."/>
            <person name="Vlamakis H."/>
            <person name="Clish C."/>
            <person name="Bullock K."/>
            <person name="Deik A."/>
            <person name="Scott J."/>
            <person name="Pierce K.A."/>
            <person name="Xavier R.J."/>
            <person name="Alm E.J."/>
        </authorList>
    </citation>
    <scope>NUCLEOTIDE SEQUENCE [LARGE SCALE GENOMIC DNA]</scope>
    <source>
        <strain evidence="4 5">BIOML-A1</strain>
    </source>
</reference>
<dbReference type="Gene3D" id="3.90.550.10">
    <property type="entry name" value="Spore Coat Polysaccharide Biosynthesis Protein SpsA, Chain A"/>
    <property type="match status" value="1"/>
</dbReference>
<evidence type="ECO:0000313" key="5">
    <source>
        <dbReference type="Proteomes" id="UP000478483"/>
    </source>
</evidence>
<name>A0A6L6L5N5_9FIRM</name>
<dbReference type="EMBL" id="WNAJ01000010">
    <property type="protein sequence ID" value="MTR85335.1"/>
    <property type="molecule type" value="Genomic_DNA"/>
</dbReference>
<dbReference type="RefSeq" id="WP_118412955.1">
    <property type="nucleotide sequence ID" value="NZ_QRPI01000011.1"/>
</dbReference>
<keyword evidence="2" id="KW-0808">Transferase</keyword>
<evidence type="ECO:0000313" key="4">
    <source>
        <dbReference type="EMBL" id="MTR85335.1"/>
    </source>
</evidence>
<dbReference type="GO" id="GO:0046872">
    <property type="term" value="F:metal ion binding"/>
    <property type="evidence" value="ECO:0007669"/>
    <property type="project" value="UniProtKB-KW"/>
</dbReference>
<evidence type="ECO:0000256" key="1">
    <source>
        <dbReference type="ARBA" id="ARBA00022676"/>
    </source>
</evidence>
<dbReference type="AlphaFoldDB" id="A0A6L6L5N5"/>
<dbReference type="GO" id="GO:0016757">
    <property type="term" value="F:glycosyltransferase activity"/>
    <property type="evidence" value="ECO:0007669"/>
    <property type="project" value="UniProtKB-KW"/>
</dbReference>
<evidence type="ECO:0000256" key="3">
    <source>
        <dbReference type="ARBA" id="ARBA00022723"/>
    </source>
</evidence>
<dbReference type="CDD" id="cd04194">
    <property type="entry name" value="GT8_A4GalT_like"/>
    <property type="match status" value="1"/>
</dbReference>
<comment type="caution">
    <text evidence="4">The sequence shown here is derived from an EMBL/GenBank/DDBJ whole genome shotgun (WGS) entry which is preliminary data.</text>
</comment>
<proteinExistence type="predicted"/>
<dbReference type="PANTHER" id="PTHR13778:SF47">
    <property type="entry name" value="LIPOPOLYSACCHARIDE 1,3-GALACTOSYLTRANSFERASE"/>
    <property type="match status" value="1"/>
</dbReference>
<dbReference type="InterPro" id="IPR050748">
    <property type="entry name" value="Glycosyltrans_8_dom-fam"/>
</dbReference>
<organism evidence="4 5">
    <name type="scientific">Roseburia intestinalis</name>
    <dbReference type="NCBI Taxonomy" id="166486"/>
    <lineage>
        <taxon>Bacteria</taxon>
        <taxon>Bacillati</taxon>
        <taxon>Bacillota</taxon>
        <taxon>Clostridia</taxon>
        <taxon>Lachnospirales</taxon>
        <taxon>Lachnospiraceae</taxon>
        <taxon>Roseburia</taxon>
    </lineage>
</organism>
<dbReference type="InterPro" id="IPR002495">
    <property type="entry name" value="Glyco_trans_8"/>
</dbReference>
<keyword evidence="3" id="KW-0479">Metal-binding</keyword>
<dbReference type="SUPFAM" id="SSF53448">
    <property type="entry name" value="Nucleotide-diphospho-sugar transferases"/>
    <property type="match status" value="1"/>
</dbReference>
<dbReference type="Pfam" id="PF01501">
    <property type="entry name" value="Glyco_transf_8"/>
    <property type="match status" value="1"/>
</dbReference>
<gene>
    <name evidence="4" type="ORF">GMD50_09725</name>
</gene>
<protein>
    <recommendedName>
        <fullName evidence="6">Glycosyltransferase family 8 protein</fullName>
    </recommendedName>
</protein>